<keyword evidence="2" id="KW-0812">Transmembrane</keyword>
<evidence type="ECO:0000256" key="2">
    <source>
        <dbReference type="ARBA" id="ARBA00022692"/>
    </source>
</evidence>
<dbReference type="EMBL" id="FOAJ01000026">
    <property type="protein sequence ID" value="SEM10418.1"/>
    <property type="molecule type" value="Genomic_DNA"/>
</dbReference>
<dbReference type="Pfam" id="PF03865">
    <property type="entry name" value="ShlB"/>
    <property type="match status" value="1"/>
</dbReference>
<evidence type="ECO:0000313" key="8">
    <source>
        <dbReference type="Proteomes" id="UP000199120"/>
    </source>
</evidence>
<dbReference type="GO" id="GO:0046819">
    <property type="term" value="P:protein secretion by the type V secretion system"/>
    <property type="evidence" value="ECO:0007669"/>
    <property type="project" value="TreeGrafter"/>
</dbReference>
<dbReference type="Pfam" id="PF08479">
    <property type="entry name" value="POTRA_2"/>
    <property type="match status" value="1"/>
</dbReference>
<dbReference type="Proteomes" id="UP000199120">
    <property type="component" value="Unassembled WGS sequence"/>
</dbReference>
<dbReference type="Gene3D" id="3.10.20.310">
    <property type="entry name" value="membrane protein fhac"/>
    <property type="match status" value="1"/>
</dbReference>
<accession>A0A1H7VNP5</accession>
<keyword evidence="8" id="KW-1185">Reference proteome</keyword>
<feature type="domain" description="Polypeptide-transport-associated ShlB-type" evidence="6">
    <location>
        <begin position="75"/>
        <end position="149"/>
    </location>
</feature>
<sequence length="565" mass="58214">MKHQVATRIALRPVLLALAGVLPSFASYAAGPALPGAGTLLQQAQPPAAPVAPSNDTGLTIERPAAGALPPSTAFPVEHVEIAGNTSIATPVLHALVADAEGKKLTLPELGDLARRITDYYHAHGFPLARAIVPQQTIQGGTVRIDVIEARFGSVVLNNGSRVSDRLLNATLGGLQSGAVVTDADLDRSLLLLSDIPGLGVTATLKPGAQVGTSDLVVGTSPQPLVTGSANVDNSGDRATGRARFGAAVNVINPLHLGDVFSVSGLTSGRDMNYGRVSYDALLNGAGTRAGVSYSALRYRLGGDLSPLGASGDAQVASVWAKHPFVRSRNLNVYGQLGYDHLMLDDDIDTAGIRTKRHLDNVTAALSGDVRDSLLAGAVTLWNASWTYGHVSFGNADAESSDAGSADTQGGFSKWNLGVTRLQGLSASDTLYVSVSGQWSSANLDSSQRLIAGGPTSVRAYDTDAISADTGYLFTAELRHSFATTPIGQWQAVAFVDAAHVAVNRHVFAGGSNSANLGGVGVGVNWIGPYNLSASASLAVPVGGRPELAGSTASARAWFTLAKGF</sequence>
<protein>
    <submittedName>
        <fullName evidence="7">Hemolysin activation/secretion protein</fullName>
    </submittedName>
</protein>
<dbReference type="PANTHER" id="PTHR34597:SF1">
    <property type="entry name" value="HEME_HEMOPEXIN TRANSPORTER PROTEIN HUXB"/>
    <property type="match status" value="1"/>
</dbReference>
<dbReference type="PANTHER" id="PTHR34597">
    <property type="entry name" value="SLR1661 PROTEIN"/>
    <property type="match status" value="1"/>
</dbReference>
<dbReference type="InterPro" id="IPR005565">
    <property type="entry name" value="Hemolysn_activator_HlyB_C"/>
</dbReference>
<evidence type="ECO:0000313" key="7">
    <source>
        <dbReference type="EMBL" id="SEM10418.1"/>
    </source>
</evidence>
<dbReference type="STRING" id="416943.SAMN05445871_4338"/>
<dbReference type="Gene3D" id="2.40.160.50">
    <property type="entry name" value="membrane protein fhac: a member of the omp85/tpsb transporter family"/>
    <property type="match status" value="1"/>
</dbReference>
<keyword evidence="3" id="KW-0998">Cell outer membrane</keyword>
<evidence type="ECO:0000259" key="6">
    <source>
        <dbReference type="Pfam" id="PF08479"/>
    </source>
</evidence>
<feature type="domain" description="Haemolysin activator HlyB C-terminal" evidence="5">
    <location>
        <begin position="212"/>
        <end position="524"/>
    </location>
</feature>
<dbReference type="InterPro" id="IPR051544">
    <property type="entry name" value="TPS_OM_transporter"/>
</dbReference>
<dbReference type="AlphaFoldDB" id="A0A1H7VNP5"/>
<dbReference type="GO" id="GO:0008320">
    <property type="term" value="F:protein transmembrane transporter activity"/>
    <property type="evidence" value="ECO:0007669"/>
    <property type="project" value="TreeGrafter"/>
</dbReference>
<dbReference type="RefSeq" id="WP_090548523.1">
    <property type="nucleotide sequence ID" value="NZ_FNSR01000002.1"/>
</dbReference>
<proteinExistence type="predicted"/>
<dbReference type="InterPro" id="IPR013686">
    <property type="entry name" value="Polypept-transport_assoc_ShlB"/>
</dbReference>
<dbReference type="OrthoDB" id="572300at2"/>
<reference evidence="8" key="1">
    <citation type="submission" date="2016-10" db="EMBL/GenBank/DDBJ databases">
        <authorList>
            <person name="Varghese N."/>
            <person name="Submissions S."/>
        </authorList>
    </citation>
    <scope>NUCLEOTIDE SEQUENCE [LARGE SCALE GENOMIC DNA]</scope>
    <source>
        <strain evidence="8">LMG 26416</strain>
    </source>
</reference>
<feature type="chain" id="PRO_5030029376" evidence="4">
    <location>
        <begin position="30"/>
        <end position="565"/>
    </location>
</feature>
<keyword evidence="4" id="KW-0732">Signal</keyword>
<name>A0A1H7VNP5_9BURK</name>
<gene>
    <name evidence="7" type="ORF">SAMN05192542_12626</name>
</gene>
<keyword evidence="1" id="KW-1134">Transmembrane beta strand</keyword>
<evidence type="ECO:0000259" key="5">
    <source>
        <dbReference type="Pfam" id="PF03865"/>
    </source>
</evidence>
<evidence type="ECO:0000256" key="3">
    <source>
        <dbReference type="ARBA" id="ARBA00023237"/>
    </source>
</evidence>
<organism evidence="7 8">
    <name type="scientific">Paraburkholderia caballeronis</name>
    <dbReference type="NCBI Taxonomy" id="416943"/>
    <lineage>
        <taxon>Bacteria</taxon>
        <taxon>Pseudomonadati</taxon>
        <taxon>Pseudomonadota</taxon>
        <taxon>Betaproteobacteria</taxon>
        <taxon>Burkholderiales</taxon>
        <taxon>Burkholderiaceae</taxon>
        <taxon>Paraburkholderia</taxon>
    </lineage>
</organism>
<feature type="signal peptide" evidence="4">
    <location>
        <begin position="1"/>
        <end position="29"/>
    </location>
</feature>
<keyword evidence="1" id="KW-0472">Membrane</keyword>
<evidence type="ECO:0000256" key="1">
    <source>
        <dbReference type="ARBA" id="ARBA00022452"/>
    </source>
</evidence>
<evidence type="ECO:0000256" key="4">
    <source>
        <dbReference type="SAM" id="SignalP"/>
    </source>
</evidence>
<dbReference type="GO" id="GO:0098046">
    <property type="term" value="C:type V protein secretion system complex"/>
    <property type="evidence" value="ECO:0007669"/>
    <property type="project" value="TreeGrafter"/>
</dbReference>